<feature type="compositionally biased region" description="Basic and acidic residues" evidence="1">
    <location>
        <begin position="56"/>
        <end position="74"/>
    </location>
</feature>
<comment type="caution">
    <text evidence="2">The sequence shown here is derived from an EMBL/GenBank/DDBJ whole genome shotgun (WGS) entry which is preliminary data.</text>
</comment>
<dbReference type="EMBL" id="VEVO01000011">
    <property type="protein sequence ID" value="KAF0034762.1"/>
    <property type="molecule type" value="Genomic_DNA"/>
</dbReference>
<feature type="region of interest" description="Disordered" evidence="1">
    <location>
        <begin position="45"/>
        <end position="74"/>
    </location>
</feature>
<sequence length="92" mass="10092">MESAPFPEEALERRVSVVGSELVDNYTVSDRPHTAARTVCVGGRVRCPHGDNTLSPDDRSDSSRRHGAYKPHDVTAAERCEFGMNTNPAYST</sequence>
<organism evidence="2 3">
    <name type="scientific">Scophthalmus maximus</name>
    <name type="common">Turbot</name>
    <name type="synonym">Psetta maxima</name>
    <dbReference type="NCBI Taxonomy" id="52904"/>
    <lineage>
        <taxon>Eukaryota</taxon>
        <taxon>Metazoa</taxon>
        <taxon>Chordata</taxon>
        <taxon>Craniata</taxon>
        <taxon>Vertebrata</taxon>
        <taxon>Euteleostomi</taxon>
        <taxon>Actinopterygii</taxon>
        <taxon>Neopterygii</taxon>
        <taxon>Teleostei</taxon>
        <taxon>Neoteleostei</taxon>
        <taxon>Acanthomorphata</taxon>
        <taxon>Carangaria</taxon>
        <taxon>Pleuronectiformes</taxon>
        <taxon>Pleuronectoidei</taxon>
        <taxon>Scophthalmidae</taxon>
        <taxon>Scophthalmus</taxon>
    </lineage>
</organism>
<accession>A0A6A4SXK7</accession>
<dbReference type="Proteomes" id="UP000438429">
    <property type="component" value="Unassembled WGS sequence"/>
</dbReference>
<evidence type="ECO:0000313" key="2">
    <source>
        <dbReference type="EMBL" id="KAF0034762.1"/>
    </source>
</evidence>
<evidence type="ECO:0000313" key="3">
    <source>
        <dbReference type="Proteomes" id="UP000438429"/>
    </source>
</evidence>
<evidence type="ECO:0000256" key="1">
    <source>
        <dbReference type="SAM" id="MobiDB-lite"/>
    </source>
</evidence>
<reference evidence="2 3" key="1">
    <citation type="submission" date="2019-06" db="EMBL/GenBank/DDBJ databases">
        <title>Draft genomes of female and male turbot (Scophthalmus maximus).</title>
        <authorList>
            <person name="Xu H."/>
            <person name="Xu X.-W."/>
            <person name="Shao C."/>
            <person name="Chen S."/>
        </authorList>
    </citation>
    <scope>NUCLEOTIDE SEQUENCE [LARGE SCALE GENOMIC DNA]</scope>
    <source>
        <strain evidence="2">Ysfricsl-2016a</strain>
        <tissue evidence="2">Blood</tissue>
    </source>
</reference>
<proteinExistence type="predicted"/>
<protein>
    <submittedName>
        <fullName evidence="2">Uncharacterized protein</fullName>
    </submittedName>
</protein>
<gene>
    <name evidence="2" type="ORF">F2P81_012520</name>
</gene>
<name>A0A6A4SXK7_SCOMX</name>
<dbReference type="AlphaFoldDB" id="A0A6A4SXK7"/>